<reference evidence="2" key="1">
    <citation type="journal article" date="2020" name="mSystems">
        <title>Genome- and Community-Level Interaction Insights into Carbon Utilization and Element Cycling Functions of Hydrothermarchaeota in Hydrothermal Sediment.</title>
        <authorList>
            <person name="Zhou Z."/>
            <person name="Liu Y."/>
            <person name="Xu W."/>
            <person name="Pan J."/>
            <person name="Luo Z.H."/>
            <person name="Li M."/>
        </authorList>
    </citation>
    <scope>NUCLEOTIDE SEQUENCE [LARGE SCALE GENOMIC DNA]</scope>
    <source>
        <strain evidence="2">HyVt-324</strain>
    </source>
</reference>
<name>A0A7V1BRR7_9GAMM</name>
<proteinExistence type="predicted"/>
<comment type="caution">
    <text evidence="2">The sequence shown here is derived from an EMBL/GenBank/DDBJ whole genome shotgun (WGS) entry which is preliminary data.</text>
</comment>
<dbReference type="AlphaFoldDB" id="A0A7V1BRR7"/>
<organism evidence="2">
    <name type="scientific">Halopseudomonas xinjiangensis</name>
    <dbReference type="NCBI Taxonomy" id="487184"/>
    <lineage>
        <taxon>Bacteria</taxon>
        <taxon>Pseudomonadati</taxon>
        <taxon>Pseudomonadota</taxon>
        <taxon>Gammaproteobacteria</taxon>
        <taxon>Pseudomonadales</taxon>
        <taxon>Pseudomonadaceae</taxon>
        <taxon>Halopseudomonas</taxon>
    </lineage>
</organism>
<dbReference type="InterPro" id="IPR025391">
    <property type="entry name" value="DUF4123"/>
</dbReference>
<protein>
    <submittedName>
        <fullName evidence="2">DUF4123 domain-containing protein</fullName>
    </submittedName>
</protein>
<dbReference type="Proteomes" id="UP000885703">
    <property type="component" value="Unassembled WGS sequence"/>
</dbReference>
<evidence type="ECO:0000313" key="2">
    <source>
        <dbReference type="EMBL" id="HDZ58193.1"/>
    </source>
</evidence>
<dbReference type="EMBL" id="DRFO01000042">
    <property type="protein sequence ID" value="HDZ58193.1"/>
    <property type="molecule type" value="Genomic_DNA"/>
</dbReference>
<feature type="domain" description="DUF4123" evidence="1">
    <location>
        <begin position="7"/>
        <end position="114"/>
    </location>
</feature>
<dbReference type="Pfam" id="PF13503">
    <property type="entry name" value="DUF4123"/>
    <property type="match status" value="1"/>
</dbReference>
<gene>
    <name evidence="2" type="ORF">ENH64_17220</name>
</gene>
<evidence type="ECO:0000259" key="1">
    <source>
        <dbReference type="Pfam" id="PF13503"/>
    </source>
</evidence>
<accession>A0A7V1BRR7</accession>
<sequence length="186" mass="21275">MMRNRGYLVLDGNWLNSAFRWLYSELPMHQPIALLMHTDYHGLAEKGPILIQADPDSEVDQLWQASNSPIGHAVWLETSMDPHMMTNFMRARLQVLGPAGARHWLRLGDSRPLLNAYSHNVRWPELFWQGIDAVWLKADHSLTKAWEGQGEAAPIMINKSEKIQPYFSLDSGMLRALALMDKELEA</sequence>